<dbReference type="Gene3D" id="1.10.4160.10">
    <property type="entry name" value="Hydantoin permease"/>
    <property type="match status" value="1"/>
</dbReference>
<name>A0A1E5RGZ9_9ASCO</name>
<dbReference type="Proteomes" id="UP000095728">
    <property type="component" value="Unassembled WGS sequence"/>
</dbReference>
<evidence type="ECO:0000256" key="2">
    <source>
        <dbReference type="ARBA" id="ARBA00008974"/>
    </source>
</evidence>
<feature type="transmembrane region" description="Helical" evidence="7">
    <location>
        <begin position="144"/>
        <end position="166"/>
    </location>
</feature>
<feature type="transmembrane region" description="Helical" evidence="7">
    <location>
        <begin position="350"/>
        <end position="372"/>
    </location>
</feature>
<accession>A0A1E5RGZ9</accession>
<dbReference type="InterPro" id="IPR012681">
    <property type="entry name" value="NCS1"/>
</dbReference>
<proteinExistence type="inferred from homology"/>
<dbReference type="Pfam" id="PF02133">
    <property type="entry name" value="Transp_cyt_pur"/>
    <property type="match status" value="1"/>
</dbReference>
<feature type="transmembrane region" description="Helical" evidence="7">
    <location>
        <begin position="517"/>
        <end position="535"/>
    </location>
</feature>
<gene>
    <name evidence="8" type="ORF">AWRI3579_g1430</name>
</gene>
<organism evidence="8 9">
    <name type="scientific">Hanseniaspora osmophila</name>
    <dbReference type="NCBI Taxonomy" id="56408"/>
    <lineage>
        <taxon>Eukaryota</taxon>
        <taxon>Fungi</taxon>
        <taxon>Dikarya</taxon>
        <taxon>Ascomycota</taxon>
        <taxon>Saccharomycotina</taxon>
        <taxon>Saccharomycetes</taxon>
        <taxon>Saccharomycodales</taxon>
        <taxon>Saccharomycodaceae</taxon>
        <taxon>Hanseniaspora</taxon>
    </lineage>
</organism>
<comment type="subcellular location">
    <subcellularLocation>
        <location evidence="1">Membrane</location>
        <topology evidence="1">Multi-pass membrane protein</topology>
    </subcellularLocation>
</comment>
<dbReference type="GO" id="GO:0015205">
    <property type="term" value="F:nucleobase transmembrane transporter activity"/>
    <property type="evidence" value="ECO:0007669"/>
    <property type="project" value="TreeGrafter"/>
</dbReference>
<dbReference type="FunFam" id="1.10.4160.10:FF:000001">
    <property type="entry name" value="Uracil permease, putative"/>
    <property type="match status" value="1"/>
</dbReference>
<dbReference type="InterPro" id="IPR001248">
    <property type="entry name" value="Pur-cyt_permease"/>
</dbReference>
<keyword evidence="3 7" id="KW-0812">Transmembrane</keyword>
<evidence type="ECO:0000256" key="3">
    <source>
        <dbReference type="ARBA" id="ARBA00022692"/>
    </source>
</evidence>
<feature type="transmembrane region" description="Helical" evidence="7">
    <location>
        <begin position="440"/>
        <end position="458"/>
    </location>
</feature>
<feature type="transmembrane region" description="Helical" evidence="7">
    <location>
        <begin position="555"/>
        <end position="575"/>
    </location>
</feature>
<sequence length="654" mass="74059">MVHPTTSNVSEVESAFDPFHHAHISHIDDKIETDEKDSSLGYTNSAIEENASPMDDFGKPADTKWNRLLTFLEVKQNHVAGHSGARSEDVMESFLFNDDLKPVEEARRVWDWKNYVFFWISGSFNVNTWQISATGLQMGLSWGLSWVTIWIGYISVAVFVCLGSRIGNFYHISFPISSRISFGIYFSLWVVLNRVFMAVIWFSTMVYIMGQTIQLMLIAIFGTDLPVRIKNTIGDTQPITTFEFMCFMIAWGVTLPFMWVPVHNLKYLFLVKSVIVPFAAFGFLIWTLVKFDGKVAVGSLSSFHPTGSLLGWNFIRSVMSAMDNFSTLILNAPDFSRFGKTAKSSVYSQLFILPLMYAIIAIIGIITTASAYTEYHENYWSPLDVLTRFLDHQTAGNKAGVFLIALAFCIAQLGTNIASNSISAGTDMTALLPKFINIRRGSYICAVISLAICPWNLMTSSSRFTTVLAAYATFLSSIAGVVSSDYFLVRKGYVRLLHCYTNKPGSLYMYGKYGTNWRAVVAYILALGLNFPGFIAEVSTAEVKVNENGRKIFYLNYYVGYLASFLFYFVLCYFWPIEGTRPNTKITDFKAFREVWVEVENFDEKRRIFLETGEEGEYDEYNDEYVFDESSENDNSSTSDEVNRIESEVVDLKA</sequence>
<comment type="similarity">
    <text evidence="2">Belongs to the purine-cytosine permease (2.A.39) family.</text>
</comment>
<feature type="transmembrane region" description="Helical" evidence="7">
    <location>
        <begin position="199"/>
        <end position="221"/>
    </location>
</feature>
<dbReference type="AlphaFoldDB" id="A0A1E5RGZ9"/>
<reference evidence="9" key="1">
    <citation type="journal article" date="2016" name="Genome Announc.">
        <title>Genome sequences of three species of Hanseniaspora isolated from spontaneous wine fermentations.</title>
        <authorList>
            <person name="Sternes P.R."/>
            <person name="Lee D."/>
            <person name="Kutyna D.R."/>
            <person name="Borneman A.R."/>
        </authorList>
    </citation>
    <scope>NUCLEOTIDE SEQUENCE [LARGE SCALE GENOMIC DNA]</scope>
    <source>
        <strain evidence="9">AWRI3579</strain>
    </source>
</reference>
<evidence type="ECO:0000256" key="4">
    <source>
        <dbReference type="ARBA" id="ARBA00022989"/>
    </source>
</evidence>
<dbReference type="CDD" id="cd11482">
    <property type="entry name" value="SLC-NCS1sbd_NRT1-like"/>
    <property type="match status" value="1"/>
</dbReference>
<dbReference type="EMBL" id="LPNM01000006">
    <property type="protein sequence ID" value="OEJ86182.1"/>
    <property type="molecule type" value="Genomic_DNA"/>
</dbReference>
<evidence type="ECO:0000256" key="5">
    <source>
        <dbReference type="ARBA" id="ARBA00023136"/>
    </source>
</evidence>
<evidence type="ECO:0000256" key="6">
    <source>
        <dbReference type="SAM" id="MobiDB-lite"/>
    </source>
</evidence>
<feature type="transmembrane region" description="Helical" evidence="7">
    <location>
        <begin position="399"/>
        <end position="419"/>
    </location>
</feature>
<feature type="transmembrane region" description="Helical" evidence="7">
    <location>
        <begin position="464"/>
        <end position="488"/>
    </location>
</feature>
<evidence type="ECO:0000313" key="9">
    <source>
        <dbReference type="Proteomes" id="UP000095728"/>
    </source>
</evidence>
<dbReference type="InterPro" id="IPR045225">
    <property type="entry name" value="Uracil/uridine/allantoin_perm"/>
</dbReference>
<comment type="caution">
    <text evidence="8">The sequence shown here is derived from an EMBL/GenBank/DDBJ whole genome shotgun (WGS) entry which is preliminary data.</text>
</comment>
<feature type="region of interest" description="Disordered" evidence="6">
    <location>
        <begin position="628"/>
        <end position="654"/>
    </location>
</feature>
<evidence type="ECO:0000313" key="8">
    <source>
        <dbReference type="EMBL" id="OEJ86182.1"/>
    </source>
</evidence>
<dbReference type="PANTHER" id="PTHR30618">
    <property type="entry name" value="NCS1 FAMILY PURINE/PYRIMIDINE TRANSPORTER"/>
    <property type="match status" value="1"/>
</dbReference>
<dbReference type="NCBIfam" id="TIGR00800">
    <property type="entry name" value="ncs1"/>
    <property type="match status" value="1"/>
</dbReference>
<evidence type="ECO:0000256" key="7">
    <source>
        <dbReference type="SAM" id="Phobius"/>
    </source>
</evidence>
<keyword evidence="5 7" id="KW-0472">Membrane</keyword>
<keyword evidence="9" id="KW-1185">Reference proteome</keyword>
<feature type="compositionally biased region" description="Basic and acidic residues" evidence="6">
    <location>
        <begin position="641"/>
        <end position="654"/>
    </location>
</feature>
<protein>
    <submittedName>
        <fullName evidence="8">Uridine permease</fullName>
    </submittedName>
</protein>
<keyword evidence="4 7" id="KW-1133">Transmembrane helix</keyword>
<dbReference type="PANTHER" id="PTHR30618:SF5">
    <property type="entry name" value="URIDINE PERMEASE"/>
    <property type="match status" value="1"/>
</dbReference>
<dbReference type="InParanoid" id="A0A1E5RGZ9"/>
<feature type="transmembrane region" description="Helical" evidence="7">
    <location>
        <begin position="267"/>
        <end position="289"/>
    </location>
</feature>
<dbReference type="FunCoup" id="A0A1E5RGZ9">
    <property type="interactions" value="569"/>
</dbReference>
<dbReference type="GO" id="GO:0005886">
    <property type="term" value="C:plasma membrane"/>
    <property type="evidence" value="ECO:0007669"/>
    <property type="project" value="TreeGrafter"/>
</dbReference>
<feature type="transmembrane region" description="Helical" evidence="7">
    <location>
        <begin position="241"/>
        <end position="260"/>
    </location>
</feature>
<dbReference type="OrthoDB" id="2018619at2759"/>
<feature type="transmembrane region" description="Helical" evidence="7">
    <location>
        <begin position="309"/>
        <end position="330"/>
    </location>
</feature>
<feature type="transmembrane region" description="Helical" evidence="7">
    <location>
        <begin position="172"/>
        <end position="192"/>
    </location>
</feature>
<evidence type="ECO:0000256" key="1">
    <source>
        <dbReference type="ARBA" id="ARBA00004141"/>
    </source>
</evidence>